<sequence>MANGRQSTVKRLKMAERAQQQMQLHFPGVPADFFWHRKTNDGYTTLPRTLPIAMQAIDNQSKGNPAGHTLFSLWARAPDYPFLTIENPTTFAAEAGFTGTRVVDTWRKRMKALRALWFIQTKAGPSGEFHYVFLVNPNVAVEWMKMNGQIQDGLYARFIDRVMEIGAFGEIEGFHEHLELVRQQQAAAEAAKTAAAGQVAADAPVAAGSEQSV</sequence>
<organism evidence="1 2">
    <name type="scientific">Rhizobium oryzicola</name>
    <dbReference type="NCBI Taxonomy" id="1232668"/>
    <lineage>
        <taxon>Bacteria</taxon>
        <taxon>Pseudomonadati</taxon>
        <taxon>Pseudomonadota</taxon>
        <taxon>Alphaproteobacteria</taxon>
        <taxon>Hyphomicrobiales</taxon>
        <taxon>Rhizobiaceae</taxon>
        <taxon>Rhizobium/Agrobacterium group</taxon>
        <taxon>Rhizobium</taxon>
    </lineage>
</organism>
<accession>A0ABT8T434</accession>
<reference evidence="1" key="1">
    <citation type="journal article" date="2015" name="Int. J. Syst. Evol. Microbiol.">
        <title>Rhizobium oryzicola sp. nov., potential plant-growth-promoting endophytic bacteria isolated from rice roots.</title>
        <authorList>
            <person name="Zhang X.X."/>
            <person name="Gao J.S."/>
            <person name="Cao Y.H."/>
            <person name="Sheirdil R.A."/>
            <person name="Wang X.C."/>
            <person name="Zhang L."/>
        </authorList>
    </citation>
    <scope>NUCLEOTIDE SEQUENCE</scope>
    <source>
        <strain evidence="1">05753</strain>
    </source>
</reference>
<dbReference type="EMBL" id="JAUKWQ010000016">
    <property type="protein sequence ID" value="MDO1585519.1"/>
    <property type="molecule type" value="Genomic_DNA"/>
</dbReference>
<dbReference type="RefSeq" id="WP_302079801.1">
    <property type="nucleotide sequence ID" value="NZ_JAUKWQ010000016.1"/>
</dbReference>
<comment type="caution">
    <text evidence="1">The sequence shown here is derived from an EMBL/GenBank/DDBJ whole genome shotgun (WGS) entry which is preliminary data.</text>
</comment>
<dbReference type="Proteomes" id="UP001169006">
    <property type="component" value="Unassembled WGS sequence"/>
</dbReference>
<evidence type="ECO:0000313" key="1">
    <source>
        <dbReference type="EMBL" id="MDO1585519.1"/>
    </source>
</evidence>
<proteinExistence type="predicted"/>
<reference evidence="1" key="2">
    <citation type="submission" date="2023-07" db="EMBL/GenBank/DDBJ databases">
        <authorList>
            <person name="Sun H."/>
        </authorList>
    </citation>
    <scope>NUCLEOTIDE SEQUENCE</scope>
    <source>
        <strain evidence="1">05753</strain>
    </source>
</reference>
<evidence type="ECO:0000313" key="2">
    <source>
        <dbReference type="Proteomes" id="UP001169006"/>
    </source>
</evidence>
<keyword evidence="2" id="KW-1185">Reference proteome</keyword>
<gene>
    <name evidence="1" type="ORF">Q2T52_25820</name>
</gene>
<name>A0ABT8T434_9HYPH</name>
<protein>
    <submittedName>
        <fullName evidence="1">Uncharacterized protein</fullName>
    </submittedName>
</protein>